<evidence type="ECO:0000313" key="9">
    <source>
        <dbReference type="Proteomes" id="UP000041595"/>
    </source>
</evidence>
<dbReference type="GO" id="GO:0005886">
    <property type="term" value="C:plasma membrane"/>
    <property type="evidence" value="ECO:0007669"/>
    <property type="project" value="UniProtKB-SubCell"/>
</dbReference>
<comment type="subcellular location">
    <subcellularLocation>
        <location evidence="1">Cell membrane</location>
        <topology evidence="1">Multi-pass membrane protein</topology>
    </subcellularLocation>
</comment>
<accession>A0A0T9UIG6</accession>
<dbReference type="eggNOG" id="COG3765">
    <property type="taxonomic scope" value="Bacteria"/>
</dbReference>
<dbReference type="InterPro" id="IPR050445">
    <property type="entry name" value="Bact_polysacc_biosynth/exp"/>
</dbReference>
<evidence type="ECO:0000256" key="5">
    <source>
        <dbReference type="ARBA" id="ARBA00023136"/>
    </source>
</evidence>
<dbReference type="InterPro" id="IPR003856">
    <property type="entry name" value="LPS_length_determ_N"/>
</dbReference>
<feature type="transmembrane region" description="Helical" evidence="6">
    <location>
        <begin position="46"/>
        <end position="64"/>
    </location>
</feature>
<dbReference type="GO" id="GO:0004713">
    <property type="term" value="F:protein tyrosine kinase activity"/>
    <property type="evidence" value="ECO:0007669"/>
    <property type="project" value="TreeGrafter"/>
</dbReference>
<dbReference type="NCBIfam" id="NF007699">
    <property type="entry name" value="PRK10381.1"/>
    <property type="match status" value="1"/>
</dbReference>
<keyword evidence="2" id="KW-1003">Cell membrane</keyword>
<feature type="domain" description="Polysaccharide chain length determinant N-terminal" evidence="7">
    <location>
        <begin position="28"/>
        <end position="126"/>
    </location>
</feature>
<dbReference type="AlphaFoldDB" id="A0A0T9UIG6"/>
<organism evidence="8 9">
    <name type="scientific">Yersinia aldovae</name>
    <dbReference type="NCBI Taxonomy" id="29483"/>
    <lineage>
        <taxon>Bacteria</taxon>
        <taxon>Pseudomonadati</taxon>
        <taxon>Pseudomonadota</taxon>
        <taxon>Gammaproteobacteria</taxon>
        <taxon>Enterobacterales</taxon>
        <taxon>Yersiniaceae</taxon>
        <taxon>Yersinia</taxon>
    </lineage>
</organism>
<dbReference type="Pfam" id="PF02706">
    <property type="entry name" value="Wzz"/>
    <property type="match status" value="1"/>
</dbReference>
<dbReference type="PANTHER" id="PTHR32309">
    <property type="entry name" value="TYROSINE-PROTEIN KINASE"/>
    <property type="match status" value="1"/>
</dbReference>
<evidence type="ECO:0000256" key="1">
    <source>
        <dbReference type="ARBA" id="ARBA00004651"/>
    </source>
</evidence>
<evidence type="ECO:0000256" key="2">
    <source>
        <dbReference type="ARBA" id="ARBA00022475"/>
    </source>
</evidence>
<protein>
    <submittedName>
        <fullName evidence="8">LPS O-antigen length regulator</fullName>
    </submittedName>
</protein>
<evidence type="ECO:0000256" key="6">
    <source>
        <dbReference type="SAM" id="Phobius"/>
    </source>
</evidence>
<dbReference type="Gene3D" id="3.30.1890.10">
    <property type="entry name" value="FepE-like"/>
    <property type="match status" value="1"/>
</dbReference>
<keyword evidence="5 6" id="KW-0472">Membrane</keyword>
<keyword evidence="4 6" id="KW-1133">Transmembrane helix</keyword>
<evidence type="ECO:0000256" key="4">
    <source>
        <dbReference type="ARBA" id="ARBA00022989"/>
    </source>
</evidence>
<dbReference type="RefSeq" id="WP_004705611.1">
    <property type="nucleotide sequence ID" value="NZ_CQEJ01000018.1"/>
</dbReference>
<evidence type="ECO:0000259" key="7">
    <source>
        <dbReference type="Pfam" id="PF02706"/>
    </source>
</evidence>
<gene>
    <name evidence="8" type="primary">fepE</name>
    <name evidence="8" type="ORF">ERS137965_03069</name>
</gene>
<feature type="transmembrane region" description="Helical" evidence="6">
    <location>
        <begin position="338"/>
        <end position="360"/>
    </location>
</feature>
<dbReference type="EMBL" id="CQEJ01000018">
    <property type="protein sequence ID" value="CNL44357.1"/>
    <property type="molecule type" value="Genomic_DNA"/>
</dbReference>
<dbReference type="Proteomes" id="UP000041595">
    <property type="component" value="Unassembled WGS sequence"/>
</dbReference>
<reference evidence="8 9" key="1">
    <citation type="submission" date="2015-03" db="EMBL/GenBank/DDBJ databases">
        <authorList>
            <person name="Murphy D."/>
        </authorList>
    </citation>
    <scope>NUCLEOTIDE SEQUENCE [LARGE SCALE GENOMIC DNA]</scope>
    <source>
        <strain evidence="8 9">IP06005</strain>
    </source>
</reference>
<evidence type="ECO:0000256" key="3">
    <source>
        <dbReference type="ARBA" id="ARBA00022692"/>
    </source>
</evidence>
<dbReference type="PANTHER" id="PTHR32309:SF13">
    <property type="entry name" value="FERRIC ENTEROBACTIN TRANSPORT PROTEIN FEPE"/>
    <property type="match status" value="1"/>
</dbReference>
<sequence>MNDKYVKSKVDNRMESNYSLSRTLSSENEIDLFELSGIIFRSKTKIILVTLVFLIGGLISSYFLPQKWASTAVIVPPGNEQMQVLDRLTNSLTVLDITLGITPNYLISNFIQNFNSEDLREQYIINSDYFRSLMKDNVDDDFERRELIGLLVNSNIGLVSLQSRNMDGGYKLSFSATTAVGAHDLLQGYINYVKTIVNNDINLKIKRAVDSARIMATDKYFLELLRAKNNQEVKIDRLKNAYSIANSAGIKKPIYSSGSVVSNDPDFLILMGADVLNSKLEIEKSITDLASINTTLLNRKLYIDKLNALEISKVDVVPFKYLQQPTEPTKRDAPKRGLIIILFALAGLVGSIGFVLVAHFTRERREEQPKLVQSKE</sequence>
<dbReference type="SUPFAM" id="SSF160355">
    <property type="entry name" value="Bacterial polysaccharide co-polymerase-like"/>
    <property type="match status" value="1"/>
</dbReference>
<evidence type="ECO:0000313" key="8">
    <source>
        <dbReference type="EMBL" id="CNL44357.1"/>
    </source>
</evidence>
<keyword evidence="3 6" id="KW-0812">Transmembrane</keyword>
<name>A0A0T9UIG6_YERAL</name>
<proteinExistence type="predicted"/>